<dbReference type="InterPro" id="IPR027417">
    <property type="entry name" value="P-loop_NTPase"/>
</dbReference>
<dbReference type="InterPro" id="IPR011990">
    <property type="entry name" value="TPR-like_helical_dom_sf"/>
</dbReference>
<dbReference type="Pfam" id="PF12895">
    <property type="entry name" value="ANAPC3"/>
    <property type="match status" value="1"/>
</dbReference>
<dbReference type="GO" id="GO:0008476">
    <property type="term" value="F:protein-tyrosine sulfotransferase activity"/>
    <property type="evidence" value="ECO:0007669"/>
    <property type="project" value="InterPro"/>
</dbReference>
<dbReference type="AlphaFoldDB" id="A0A3B0WHV1"/>
<dbReference type="EMBL" id="UOFE01000024">
    <property type="protein sequence ID" value="VAW52060.1"/>
    <property type="molecule type" value="Genomic_DNA"/>
</dbReference>
<dbReference type="PANTHER" id="PTHR12788">
    <property type="entry name" value="PROTEIN-TYROSINE SULFOTRANSFERASE 2"/>
    <property type="match status" value="1"/>
</dbReference>
<name>A0A3B0WHV1_9ZZZZ</name>
<protein>
    <submittedName>
        <fullName evidence="2">Uncharacterized protein</fullName>
    </submittedName>
</protein>
<dbReference type="SUPFAM" id="SSF52540">
    <property type="entry name" value="P-loop containing nucleoside triphosphate hydrolases"/>
    <property type="match status" value="1"/>
</dbReference>
<dbReference type="InterPro" id="IPR026634">
    <property type="entry name" value="TPST-like"/>
</dbReference>
<gene>
    <name evidence="2" type="ORF">MNBD_GAMMA05-605</name>
</gene>
<dbReference type="PANTHER" id="PTHR12788:SF10">
    <property type="entry name" value="PROTEIN-TYROSINE SULFOTRANSFERASE"/>
    <property type="match status" value="1"/>
</dbReference>
<dbReference type="Gene3D" id="3.40.50.300">
    <property type="entry name" value="P-loop containing nucleotide triphosphate hydrolases"/>
    <property type="match status" value="1"/>
</dbReference>
<dbReference type="Pfam" id="PF13432">
    <property type="entry name" value="TPR_16"/>
    <property type="match status" value="1"/>
</dbReference>
<proteinExistence type="predicted"/>
<evidence type="ECO:0000256" key="1">
    <source>
        <dbReference type="ARBA" id="ARBA00022679"/>
    </source>
</evidence>
<dbReference type="PROSITE" id="PS50005">
    <property type="entry name" value="TPR"/>
    <property type="match status" value="3"/>
</dbReference>
<dbReference type="InterPro" id="IPR019734">
    <property type="entry name" value="TPR_rpt"/>
</dbReference>
<dbReference type="SUPFAM" id="SSF48452">
    <property type="entry name" value="TPR-like"/>
    <property type="match status" value="2"/>
</dbReference>
<reference evidence="2" key="1">
    <citation type="submission" date="2018-06" db="EMBL/GenBank/DDBJ databases">
        <authorList>
            <person name="Zhirakovskaya E."/>
        </authorList>
    </citation>
    <scope>NUCLEOTIDE SEQUENCE</scope>
</reference>
<dbReference type="Pfam" id="PF13469">
    <property type="entry name" value="Sulfotransfer_3"/>
    <property type="match status" value="1"/>
</dbReference>
<dbReference type="SMART" id="SM00028">
    <property type="entry name" value="TPR"/>
    <property type="match status" value="6"/>
</dbReference>
<keyword evidence="1" id="KW-0808">Transferase</keyword>
<accession>A0A3B0WHV1</accession>
<dbReference type="GO" id="GO:0005794">
    <property type="term" value="C:Golgi apparatus"/>
    <property type="evidence" value="ECO:0007669"/>
    <property type="project" value="TreeGrafter"/>
</dbReference>
<evidence type="ECO:0000313" key="2">
    <source>
        <dbReference type="EMBL" id="VAW52060.1"/>
    </source>
</evidence>
<dbReference type="Gene3D" id="1.25.40.10">
    <property type="entry name" value="Tetratricopeptide repeat domain"/>
    <property type="match status" value="1"/>
</dbReference>
<organism evidence="2">
    <name type="scientific">hydrothermal vent metagenome</name>
    <dbReference type="NCBI Taxonomy" id="652676"/>
    <lineage>
        <taxon>unclassified sequences</taxon>
        <taxon>metagenomes</taxon>
        <taxon>ecological metagenomes</taxon>
    </lineage>
</organism>
<sequence length="620" mass="70344">MLELDLKAQIQNLIAVQNFNDARNLSARLCEQSPDDAEAYFLHGTICGQLGDFSASEEALLAAYAQVPNHPQLNYNLAVSLYEQDKLDQAIEYATRFVQLEPTNFQGWLYLGQICELAEKTEYTEKSYIEAIKLQPMSDEAIRKLGAFYMSQQQWLLAAEVYNKLIEMGHTDEDVIKGIGDTLARAYQYDKLISILEPLVTTRPDDVTLHYRIATAYMDLGDLVTAEKFFNNALTADSNHAESVAGLAGVYKFQGDYDKANKILSPFIQSHPDNPGVLLVFAAIAHKCNRIDEATLLLQNLLDNTTLTNATEAKILVSLGTLCELQEDYVKGFQFFQKGNKIYSPDFDREAHIKNIELLEQLYAFGKISSLPVSGSESKTPIFIIGMPRSGTSLVEQILSSHTEVYGAGELKYIQDLAFQLSAQQINDKPYPDCVTDVPQSDLLNLSKNYIDTLASLSGNSEKVTDKMPTNFIYLGLIYQLFPNAKILHCVRNPMDTCLSCYSKFFSGAYTYTYDLDDLGFYYRSYERLMKFWKDNLPLNIYDVNYEELVNDQESGIKNILDYCDLPWDQNCMTFYDTDRTVATASTDQVRQPMYKSSIDKWRRYGDNVQPLSDALEKYK</sequence>